<gene>
    <name evidence="2" type="ORF">O181_061362</name>
</gene>
<protein>
    <submittedName>
        <fullName evidence="2">Uncharacterized protein</fullName>
    </submittedName>
</protein>
<dbReference type="AlphaFoldDB" id="A0A9Q3EKH6"/>
<keyword evidence="3" id="KW-1185">Reference proteome</keyword>
<evidence type="ECO:0000313" key="2">
    <source>
        <dbReference type="EMBL" id="MBW0521647.1"/>
    </source>
</evidence>
<organism evidence="2 3">
    <name type="scientific">Austropuccinia psidii MF-1</name>
    <dbReference type="NCBI Taxonomy" id="1389203"/>
    <lineage>
        <taxon>Eukaryota</taxon>
        <taxon>Fungi</taxon>
        <taxon>Dikarya</taxon>
        <taxon>Basidiomycota</taxon>
        <taxon>Pucciniomycotina</taxon>
        <taxon>Pucciniomycetes</taxon>
        <taxon>Pucciniales</taxon>
        <taxon>Sphaerophragmiaceae</taxon>
        <taxon>Austropuccinia</taxon>
    </lineage>
</organism>
<accession>A0A9Q3EKH6</accession>
<dbReference type="EMBL" id="AVOT02028982">
    <property type="protein sequence ID" value="MBW0521647.1"/>
    <property type="molecule type" value="Genomic_DNA"/>
</dbReference>
<comment type="caution">
    <text evidence="2">The sequence shown here is derived from an EMBL/GenBank/DDBJ whole genome shotgun (WGS) entry which is preliminary data.</text>
</comment>
<keyword evidence="1" id="KW-0472">Membrane</keyword>
<feature type="transmembrane region" description="Helical" evidence="1">
    <location>
        <begin position="18"/>
        <end position="36"/>
    </location>
</feature>
<reference evidence="2" key="1">
    <citation type="submission" date="2021-03" db="EMBL/GenBank/DDBJ databases">
        <title>Draft genome sequence of rust myrtle Austropuccinia psidii MF-1, a brazilian biotype.</title>
        <authorList>
            <person name="Quecine M.C."/>
            <person name="Pachon D.M.R."/>
            <person name="Bonatelli M.L."/>
            <person name="Correr F.H."/>
            <person name="Franceschini L.M."/>
            <person name="Leite T.F."/>
            <person name="Margarido G.R.A."/>
            <person name="Almeida C.A."/>
            <person name="Ferrarezi J.A."/>
            <person name="Labate C.A."/>
        </authorList>
    </citation>
    <scope>NUCLEOTIDE SEQUENCE</scope>
    <source>
        <strain evidence="2">MF-1</strain>
    </source>
</reference>
<name>A0A9Q3EKH6_9BASI</name>
<keyword evidence="1" id="KW-0812">Transmembrane</keyword>
<proteinExistence type="predicted"/>
<keyword evidence="1" id="KW-1133">Transmembrane helix</keyword>
<evidence type="ECO:0000256" key="1">
    <source>
        <dbReference type="SAM" id="Phobius"/>
    </source>
</evidence>
<dbReference type="Proteomes" id="UP000765509">
    <property type="component" value="Unassembled WGS sequence"/>
</dbReference>
<sequence>MTSSEIQRVMDVNQIKHIHFGCVAIFSSTGLLIALVEFRPFTTMSEVEVKHGMNYHNSLFVKENSPTRLQQMGNYWRDLCLQLGGANAARRMNNLVFMEVLGELKTQKMNGGTKGQILAWLAAF</sequence>
<evidence type="ECO:0000313" key="3">
    <source>
        <dbReference type="Proteomes" id="UP000765509"/>
    </source>
</evidence>